<proteinExistence type="predicted"/>
<accession>A0A9D5R7L1</accession>
<keyword evidence="1" id="KW-0472">Membrane</keyword>
<keyword evidence="1" id="KW-0812">Transmembrane</keyword>
<organism evidence="2 3">
    <name type="scientific">Ructibacterium gallinarum</name>
    <dbReference type="NCBI Taxonomy" id="2779355"/>
    <lineage>
        <taxon>Bacteria</taxon>
        <taxon>Bacillati</taxon>
        <taxon>Bacillota</taxon>
        <taxon>Clostridia</taxon>
        <taxon>Eubacteriales</taxon>
        <taxon>Oscillospiraceae</taxon>
        <taxon>Ructibacterium</taxon>
    </lineage>
</organism>
<sequence length="219" mass="25316">MDRETREARQMAKNLPFKAKMAHIWTYYKWWILGTIAAVLLIGGTIYEVLTRPSYDLEIGYYSEKYVSDETLQAMESYFSQFVEDIDGDGQKTVKIYSVSASMAGESAEAQMAIQTKFMAELSAGSYPVFFFDETFYQMLQQDSYQGTMESFRDMAENPEMRQAFEIEDGTHVYWATRSLYQSEEDKEEKCAAHDLAVRMELSAFGERAENTDKETDQK</sequence>
<feature type="transmembrane region" description="Helical" evidence="1">
    <location>
        <begin position="30"/>
        <end position="50"/>
    </location>
</feature>
<protein>
    <submittedName>
        <fullName evidence="2">Uncharacterized protein</fullName>
    </submittedName>
</protein>
<name>A0A9D5R7L1_9FIRM</name>
<gene>
    <name evidence="2" type="ORF">INF28_00290</name>
</gene>
<dbReference type="RefSeq" id="WP_226391468.1">
    <property type="nucleotide sequence ID" value="NZ_JADCKB010000001.1"/>
</dbReference>
<dbReference type="Proteomes" id="UP000806542">
    <property type="component" value="Unassembled WGS sequence"/>
</dbReference>
<evidence type="ECO:0000313" key="3">
    <source>
        <dbReference type="Proteomes" id="UP000806542"/>
    </source>
</evidence>
<keyword evidence="3" id="KW-1185">Reference proteome</keyword>
<evidence type="ECO:0000313" key="2">
    <source>
        <dbReference type="EMBL" id="MBE5038905.1"/>
    </source>
</evidence>
<keyword evidence="1" id="KW-1133">Transmembrane helix</keyword>
<reference evidence="2" key="1">
    <citation type="submission" date="2020-10" db="EMBL/GenBank/DDBJ databases">
        <title>ChiBAC.</title>
        <authorList>
            <person name="Zenner C."/>
            <person name="Hitch T.C.A."/>
            <person name="Clavel T."/>
        </authorList>
    </citation>
    <scope>NUCLEOTIDE SEQUENCE</scope>
    <source>
        <strain evidence="2">DSM 107454</strain>
    </source>
</reference>
<dbReference type="AlphaFoldDB" id="A0A9D5R7L1"/>
<evidence type="ECO:0000256" key="1">
    <source>
        <dbReference type="SAM" id="Phobius"/>
    </source>
</evidence>
<comment type="caution">
    <text evidence="2">The sequence shown here is derived from an EMBL/GenBank/DDBJ whole genome shotgun (WGS) entry which is preliminary data.</text>
</comment>
<dbReference type="EMBL" id="JADCKB010000001">
    <property type="protein sequence ID" value="MBE5038905.1"/>
    <property type="molecule type" value="Genomic_DNA"/>
</dbReference>